<dbReference type="SMART" id="SM00062">
    <property type="entry name" value="PBPb"/>
    <property type="match status" value="1"/>
</dbReference>
<dbReference type="PROSITE" id="PS01039">
    <property type="entry name" value="SBP_BACTERIAL_3"/>
    <property type="match status" value="1"/>
</dbReference>
<evidence type="ECO:0000313" key="9">
    <source>
        <dbReference type="EMBL" id="KFC84624.1"/>
    </source>
</evidence>
<dbReference type="CDD" id="cd13703">
    <property type="entry name" value="PBP2_HisJ_LAO"/>
    <property type="match status" value="1"/>
</dbReference>
<dbReference type="OrthoDB" id="9768183at2"/>
<protein>
    <submittedName>
        <fullName evidence="9">Periplasmic substrate-binding component of an ABC superfamily histidine transporter</fullName>
    </submittedName>
</protein>
<keyword evidence="10" id="KW-1185">Reference proteome</keyword>
<feature type="chain" id="PRO_5001791434" evidence="7">
    <location>
        <begin position="20"/>
        <end position="258"/>
    </location>
</feature>
<name>A0A085GLM9_9ENTR</name>
<dbReference type="SUPFAM" id="SSF53850">
    <property type="entry name" value="Periplasmic binding protein-like II"/>
    <property type="match status" value="1"/>
</dbReference>
<accession>A0A085GLM9</accession>
<dbReference type="PANTHER" id="PTHR35936">
    <property type="entry name" value="MEMBRANE-BOUND LYTIC MUREIN TRANSGLYCOSYLASE F"/>
    <property type="match status" value="1"/>
</dbReference>
<dbReference type="STRING" id="1006004.GBAG_0153"/>
<evidence type="ECO:0000256" key="1">
    <source>
        <dbReference type="ARBA" id="ARBA00004418"/>
    </source>
</evidence>
<dbReference type="GO" id="GO:0030288">
    <property type="term" value="C:outer membrane-bounded periplasmic space"/>
    <property type="evidence" value="ECO:0007669"/>
    <property type="project" value="InterPro"/>
</dbReference>
<dbReference type="NCBIfam" id="TIGR01096">
    <property type="entry name" value="3A0103s03R"/>
    <property type="match status" value="1"/>
</dbReference>
<evidence type="ECO:0000256" key="2">
    <source>
        <dbReference type="ARBA" id="ARBA00010333"/>
    </source>
</evidence>
<evidence type="ECO:0000256" key="4">
    <source>
        <dbReference type="ARBA" id="ARBA00022729"/>
    </source>
</evidence>
<organism evidence="9 10">
    <name type="scientific">Buttiauxella agrestis ATCC 33320</name>
    <dbReference type="NCBI Taxonomy" id="1006004"/>
    <lineage>
        <taxon>Bacteria</taxon>
        <taxon>Pseudomonadati</taxon>
        <taxon>Pseudomonadota</taxon>
        <taxon>Gammaproteobacteria</taxon>
        <taxon>Enterobacterales</taxon>
        <taxon>Enterobacteriaceae</taxon>
        <taxon>Buttiauxella</taxon>
    </lineage>
</organism>
<dbReference type="InterPro" id="IPR018313">
    <property type="entry name" value="SBP_3_CS"/>
</dbReference>
<evidence type="ECO:0000259" key="8">
    <source>
        <dbReference type="SMART" id="SM00062"/>
    </source>
</evidence>
<dbReference type="Pfam" id="PF00497">
    <property type="entry name" value="SBP_bac_3"/>
    <property type="match status" value="1"/>
</dbReference>
<dbReference type="InterPro" id="IPR001638">
    <property type="entry name" value="Solute-binding_3/MltF_N"/>
</dbReference>
<dbReference type="Proteomes" id="UP000028653">
    <property type="component" value="Unassembled WGS sequence"/>
</dbReference>
<reference evidence="9 10" key="1">
    <citation type="submission" date="2014-05" db="EMBL/GenBank/DDBJ databases">
        <title>ATOL: Assembling a taxonomically balanced genome-scale reconstruction of the evolutionary history of the Enterobacteriaceae.</title>
        <authorList>
            <person name="Plunkett G.III."/>
            <person name="Neeno-Eckwall E.C."/>
            <person name="Glasner J.D."/>
            <person name="Perna N.T."/>
        </authorList>
    </citation>
    <scope>NUCLEOTIDE SEQUENCE [LARGE SCALE GENOMIC DNA]</scope>
    <source>
        <strain evidence="9 10">ATCC 33320</strain>
    </source>
</reference>
<dbReference type="EMBL" id="JMPI01000006">
    <property type="protein sequence ID" value="KFC84624.1"/>
    <property type="molecule type" value="Genomic_DNA"/>
</dbReference>
<dbReference type="RefSeq" id="WP_034492438.1">
    <property type="nucleotide sequence ID" value="NZ_JMPI01000006.1"/>
</dbReference>
<evidence type="ECO:0000256" key="6">
    <source>
        <dbReference type="RuleBase" id="RU003744"/>
    </source>
</evidence>
<dbReference type="PANTHER" id="PTHR35936:SF13">
    <property type="entry name" value="HISTIDINE-BINDING PERIPLASMIC PROTEIN"/>
    <property type="match status" value="1"/>
</dbReference>
<gene>
    <name evidence="9" type="ORF">GBAG_0153</name>
</gene>
<dbReference type="eggNOG" id="COG0834">
    <property type="taxonomic scope" value="Bacteria"/>
</dbReference>
<keyword evidence="3" id="KW-0813">Transport</keyword>
<feature type="signal peptide" evidence="7">
    <location>
        <begin position="1"/>
        <end position="19"/>
    </location>
</feature>
<proteinExistence type="inferred from homology"/>
<dbReference type="Gene3D" id="3.40.190.10">
    <property type="entry name" value="Periplasmic binding protein-like II"/>
    <property type="match status" value="2"/>
</dbReference>
<comment type="subcellular location">
    <subcellularLocation>
        <location evidence="1">Periplasm</location>
    </subcellularLocation>
</comment>
<keyword evidence="5" id="KW-0574">Periplasm</keyword>
<keyword evidence="4 7" id="KW-0732">Signal</keyword>
<dbReference type="AlphaFoldDB" id="A0A085GLM9"/>
<feature type="domain" description="Solute-binding protein family 3/N-terminal" evidence="8">
    <location>
        <begin position="24"/>
        <end position="253"/>
    </location>
</feature>
<evidence type="ECO:0000256" key="7">
    <source>
        <dbReference type="SAM" id="SignalP"/>
    </source>
</evidence>
<comment type="caution">
    <text evidence="9">The sequence shown here is derived from an EMBL/GenBank/DDBJ whole genome shotgun (WGS) entry which is preliminary data.</text>
</comment>
<comment type="similarity">
    <text evidence="2 6">Belongs to the bacterial solute-binding protein 3 family.</text>
</comment>
<sequence>MKKYILPLIALLATSSVFANNIKEIRFGVDPTFAPFESKDTAGKVVGFDIDLGNAICEKLQAKCVWVENNFDAIIPALQARKFDAILSGMYMTEKRKEQIAFTDKIYNGPVFLVAHKNNPIKPEIDQLKGKTIGVEQGSAQETYANKNWRSAGVNVVAYQGADLVVQDLESGRIDAAVLSGVMAEYSFLNKPQGKDFAMVGKALQDPELFGAGAAIGLRKDDAQLREALNGAISQIIADGTYKKLASKYFSFDIYSGT</sequence>
<evidence type="ECO:0000256" key="5">
    <source>
        <dbReference type="ARBA" id="ARBA00022764"/>
    </source>
</evidence>
<evidence type="ECO:0000256" key="3">
    <source>
        <dbReference type="ARBA" id="ARBA00022448"/>
    </source>
</evidence>
<evidence type="ECO:0000313" key="10">
    <source>
        <dbReference type="Proteomes" id="UP000028653"/>
    </source>
</evidence>
<dbReference type="InterPro" id="IPR005768">
    <property type="entry name" value="Lys_Arg_Orn-bd"/>
</dbReference>